<dbReference type="InterPro" id="IPR014808">
    <property type="entry name" value="DNA_replication_fac_Dna2_N"/>
</dbReference>
<evidence type="ECO:0000259" key="22">
    <source>
        <dbReference type="Pfam" id="PF08696"/>
    </source>
</evidence>
<keyword evidence="11" id="KW-0378">Hydrolase</keyword>
<dbReference type="EMBL" id="JBBNAF010000011">
    <property type="protein sequence ID" value="KAK9098856.1"/>
    <property type="molecule type" value="Genomic_DNA"/>
</dbReference>
<dbReference type="PANTHER" id="PTHR36531:SF6">
    <property type="entry name" value="DNA REPLICATION ATP-DEPENDENT HELICASE_NUCLEASE DNA2"/>
    <property type="match status" value="1"/>
</dbReference>
<dbReference type="GO" id="GO:0004518">
    <property type="term" value="F:nuclease activity"/>
    <property type="evidence" value="ECO:0007669"/>
    <property type="project" value="UniProtKB-KW"/>
</dbReference>
<dbReference type="Pfam" id="PF08696">
    <property type="entry name" value="Dna2"/>
    <property type="match status" value="1"/>
</dbReference>
<keyword evidence="7" id="KW-0540">Nuclease</keyword>
<dbReference type="FunFam" id="3.90.320.10:FF:000001">
    <property type="entry name" value="DNA replication helicase Dna2"/>
    <property type="match status" value="1"/>
</dbReference>
<keyword evidence="26" id="KW-1185">Reference proteome</keyword>
<evidence type="ECO:0000256" key="3">
    <source>
        <dbReference type="ARBA" id="ARBA00007913"/>
    </source>
</evidence>
<dbReference type="GO" id="GO:0006281">
    <property type="term" value="P:DNA repair"/>
    <property type="evidence" value="ECO:0007669"/>
    <property type="project" value="UniProtKB-KW"/>
</dbReference>
<feature type="domain" description="DNA2/NAM7 helicase-like C-terminal" evidence="24">
    <location>
        <begin position="1093"/>
        <end position="1232"/>
    </location>
</feature>
<comment type="subcellular location">
    <subcellularLocation>
        <location evidence="2">Nucleus</location>
    </subcellularLocation>
</comment>
<feature type="domain" description="DNA2/NAM7 helicase helicase" evidence="23">
    <location>
        <begin position="918"/>
        <end position="1012"/>
    </location>
</feature>
<evidence type="ECO:0000256" key="6">
    <source>
        <dbReference type="ARBA" id="ARBA00022705"/>
    </source>
</evidence>
<dbReference type="GO" id="GO:0046872">
    <property type="term" value="F:metal ion binding"/>
    <property type="evidence" value="ECO:0007669"/>
    <property type="project" value="UniProtKB-KW"/>
</dbReference>
<keyword evidence="6" id="KW-0235">DNA replication</keyword>
<keyword evidence="10" id="KW-0227">DNA damage</keyword>
<keyword evidence="8" id="KW-0479">Metal-binding</keyword>
<evidence type="ECO:0000313" key="25">
    <source>
        <dbReference type="EMBL" id="KAK9098856.1"/>
    </source>
</evidence>
<dbReference type="FunFam" id="3.40.50.300:FF:001170">
    <property type="entry name" value="DNA replication helicase Dna2"/>
    <property type="match status" value="1"/>
</dbReference>
<dbReference type="SUPFAM" id="SSF52540">
    <property type="entry name" value="P-loop containing nucleoside triphosphate hydrolases"/>
    <property type="match status" value="1"/>
</dbReference>
<dbReference type="EC" id="3.6.4.12" evidence="4"/>
<evidence type="ECO:0000256" key="7">
    <source>
        <dbReference type="ARBA" id="ARBA00022722"/>
    </source>
</evidence>
<keyword evidence="17" id="KW-0234">DNA repair</keyword>
<evidence type="ECO:0000256" key="19">
    <source>
        <dbReference type="ARBA" id="ARBA00023268"/>
    </source>
</evidence>
<dbReference type="GO" id="GO:0006260">
    <property type="term" value="P:DNA replication"/>
    <property type="evidence" value="ECO:0007669"/>
    <property type="project" value="UniProtKB-KW"/>
</dbReference>
<evidence type="ECO:0000256" key="5">
    <source>
        <dbReference type="ARBA" id="ARBA00022485"/>
    </source>
</evidence>
<dbReference type="GO" id="GO:0016787">
    <property type="term" value="F:hydrolase activity"/>
    <property type="evidence" value="ECO:0007669"/>
    <property type="project" value="UniProtKB-KW"/>
</dbReference>
<dbReference type="PANTHER" id="PTHR36531">
    <property type="entry name" value="CRISPR-ASSOCIATED EXONUCLEASE CAS4"/>
    <property type="match status" value="1"/>
</dbReference>
<keyword evidence="13" id="KW-0067">ATP-binding</keyword>
<evidence type="ECO:0000256" key="18">
    <source>
        <dbReference type="ARBA" id="ARBA00023242"/>
    </source>
</evidence>
<evidence type="ECO:0000256" key="4">
    <source>
        <dbReference type="ARBA" id="ARBA00012551"/>
    </source>
</evidence>
<keyword evidence="18" id="KW-0539">Nucleus</keyword>
<evidence type="ECO:0000256" key="21">
    <source>
        <dbReference type="SAM" id="MobiDB-lite"/>
    </source>
</evidence>
<keyword evidence="16" id="KW-0238">DNA-binding</keyword>
<dbReference type="GO" id="GO:0051539">
    <property type="term" value="F:4 iron, 4 sulfur cluster binding"/>
    <property type="evidence" value="ECO:0007669"/>
    <property type="project" value="UniProtKB-KW"/>
</dbReference>
<feature type="domain" description="DNA2/NAM7 helicase helicase" evidence="23">
    <location>
        <begin position="1017"/>
        <end position="1084"/>
    </location>
</feature>
<dbReference type="Proteomes" id="UP001420932">
    <property type="component" value="Unassembled WGS sequence"/>
</dbReference>
<keyword evidence="12" id="KW-0347">Helicase</keyword>
<comment type="similarity">
    <text evidence="3">Belongs to the DNA2/NAM7 helicase family.</text>
</comment>
<dbReference type="InterPro" id="IPR011604">
    <property type="entry name" value="PDDEXK-like_dom_sf"/>
</dbReference>
<dbReference type="GO" id="GO:0017116">
    <property type="term" value="F:single-stranded DNA helicase activity"/>
    <property type="evidence" value="ECO:0007669"/>
    <property type="project" value="InterPro"/>
</dbReference>
<name>A0AAP0ESK0_9MAGN</name>
<evidence type="ECO:0000256" key="10">
    <source>
        <dbReference type="ARBA" id="ARBA00022763"/>
    </source>
</evidence>
<evidence type="ECO:0000259" key="24">
    <source>
        <dbReference type="Pfam" id="PF13087"/>
    </source>
</evidence>
<dbReference type="Gene3D" id="3.90.320.10">
    <property type="match status" value="1"/>
</dbReference>
<evidence type="ECO:0000256" key="16">
    <source>
        <dbReference type="ARBA" id="ARBA00023125"/>
    </source>
</evidence>
<dbReference type="CDD" id="cd22318">
    <property type="entry name" value="DNA2_N-like"/>
    <property type="match status" value="1"/>
</dbReference>
<evidence type="ECO:0000256" key="8">
    <source>
        <dbReference type="ARBA" id="ARBA00022723"/>
    </source>
</evidence>
<keyword evidence="14" id="KW-0408">Iron</keyword>
<dbReference type="CDD" id="cd18041">
    <property type="entry name" value="DEXXQc_DNA2"/>
    <property type="match status" value="1"/>
</dbReference>
<reference evidence="25 26" key="1">
    <citation type="submission" date="2024-01" db="EMBL/GenBank/DDBJ databases">
        <title>Genome assemblies of Stephania.</title>
        <authorList>
            <person name="Yang L."/>
        </authorList>
    </citation>
    <scope>NUCLEOTIDE SEQUENCE [LARGE SCALE GENOMIC DNA]</scope>
    <source>
        <strain evidence="25">YNDBR</strain>
        <tissue evidence="25">Leaf</tissue>
    </source>
</reference>
<dbReference type="GO" id="GO:0005524">
    <property type="term" value="F:ATP binding"/>
    <property type="evidence" value="ECO:0007669"/>
    <property type="project" value="UniProtKB-KW"/>
</dbReference>
<protein>
    <recommendedName>
        <fullName evidence="4">DNA helicase</fullName>
        <ecNumber evidence="4">3.6.4.12</ecNumber>
    </recommendedName>
</protein>
<dbReference type="InterPro" id="IPR026851">
    <property type="entry name" value="Dna2/JHS1_DEXXQ-box"/>
</dbReference>
<dbReference type="Pfam" id="PF13087">
    <property type="entry name" value="AAA_12"/>
    <property type="match status" value="1"/>
</dbReference>
<sequence>MAPRKKSGSSSSSTKRSNHTIQQSQPSKFGIQHFFERHSQNAKADAVAAPSNGSNSEPYEPPNHSQSTPPLPTAVVAATVSGADPLDVSPEMLKSLASAKRFKFSPGMLIKQSQDDGGDEVTWRISPVNERFRAVSKHLPDVVRVLADASEPKVSNFHPCSQQEDSSSSTAKKLEKWLSSPLLKPHKTSLALLKKANLREGDRDNELEIHKSSKGTENDACDGILVNNRSHFQTPPFVSYSLDEVQLANPIEKEAIDGSRLHRKALLELLDQVEDVISVEESMDNDLEMYSCKTDDTKPRHLAIESNSLKITAKRVNCLPSNINFLVLEVSEKHRTDDSSCLEYPVKVLHLLNEQSGRAFCVHLHDSWFYSVVGAGDTINVIGDFDDQGKCVVDNESNLLIVHPDILLSGTRVVSSFSCSRRSVLDERLKCKEHSTAALFGTLLHQIFQAGLTRDDPTRDYLEDCARKVIQKNPEIIYACEVNEKDVRTTLITAIPRMLNWLKCFHNSQECKAPVVDFGSTNGWKNVSITEVIDIEEMAWAPRYGLKGVIDASVQANIYSNVNGANEQKIMPLEFKTGKGTCGQSFMEHRAQVVLYTLLMSERYLKQIDTALLYYLHTDQTQGIAVQRSDLVGLIMRRNELASELHKASTMQQLPPMLQNQSMCNNCRHLNVCSIYHKAHGGHSANSGLGAVFDSLVEHLSHSHLVFLRRWDQLIDLEAKETQVGNPWRSPSQKECYSDSLFAILEISKEVSPKMSPKDGRFTYNFSFKDLPPHGSKMQDKETANLPSSSINSCDSRLKSGDYVVLSTESGHLAVAKGIIMDISRFHISISFSRRIRLPGGRPTSDTADLLHEVWRIDKDEYKSSFAVMRFNLMRLFLQNAQSSHVRRMVVDLESPRFEVGIILSQDPAVSYIQSEKNLNNDQRRAIHKILAAKDYALILGMPGTGKTSTMVHAVKALLMRGVSILLTSYTNSAVDNLLIKLKYQGIGFLRIGRREAVHEEVRDSCLSERYTVEEIKARLDEVKVIAVTCLGITHPLFAKKKFDICIMDEAGQITLPVSLGPLMLAAKFVLVGDHYQLPPLVQSTEARENGMGISLFRRLSEAHPEAISALQCQYRMCAGIMDLSNALIYGNRLRCGSSEIANAKLKFNEANYTMPWLKEADKLPALEVKEHKTVSNPLEASIVSKITSELLKKGIPEGDIGIITPYNSQANLIQRVLGTTNIEMHTIDKYQVKCSQNFLIGTESCIESARNIME</sequence>
<evidence type="ECO:0000256" key="15">
    <source>
        <dbReference type="ARBA" id="ARBA00023014"/>
    </source>
</evidence>
<dbReference type="InterPro" id="IPR051827">
    <property type="entry name" value="Cas4_exonuclease"/>
</dbReference>
<feature type="region of interest" description="Disordered" evidence="21">
    <location>
        <begin position="1"/>
        <end position="74"/>
    </location>
</feature>
<feature type="domain" description="DNA replication factor Dna2 N-terminal" evidence="22">
    <location>
        <begin position="354"/>
        <end position="556"/>
    </location>
</feature>
<keyword evidence="9" id="KW-0547">Nucleotide-binding</keyword>
<evidence type="ECO:0000256" key="20">
    <source>
        <dbReference type="ARBA" id="ARBA00047995"/>
    </source>
</evidence>
<dbReference type="InterPro" id="IPR041677">
    <property type="entry name" value="DNA2/NAM7_AAA_11"/>
</dbReference>
<dbReference type="AlphaFoldDB" id="A0AAP0ESK0"/>
<accession>A0AAP0ESK0</accession>
<evidence type="ECO:0000256" key="1">
    <source>
        <dbReference type="ARBA" id="ARBA00001966"/>
    </source>
</evidence>
<evidence type="ECO:0000256" key="13">
    <source>
        <dbReference type="ARBA" id="ARBA00022840"/>
    </source>
</evidence>
<evidence type="ECO:0000256" key="2">
    <source>
        <dbReference type="ARBA" id="ARBA00004123"/>
    </source>
</evidence>
<dbReference type="CDD" id="cd18808">
    <property type="entry name" value="SF1_C_Upf1"/>
    <property type="match status" value="1"/>
</dbReference>
<feature type="compositionally biased region" description="Polar residues" evidence="21">
    <location>
        <begin position="51"/>
        <end position="68"/>
    </location>
</feature>
<dbReference type="Gene3D" id="3.40.50.300">
    <property type="entry name" value="P-loop containing nucleotide triphosphate hydrolases"/>
    <property type="match status" value="3"/>
</dbReference>
<proteinExistence type="inferred from homology"/>
<evidence type="ECO:0000259" key="23">
    <source>
        <dbReference type="Pfam" id="PF13086"/>
    </source>
</evidence>
<dbReference type="InterPro" id="IPR041679">
    <property type="entry name" value="DNA2/NAM7-like_C"/>
</dbReference>
<comment type="caution">
    <text evidence="25">The sequence shown here is derived from an EMBL/GenBank/DDBJ whole genome shotgun (WGS) entry which is preliminary data.</text>
</comment>
<evidence type="ECO:0000256" key="12">
    <source>
        <dbReference type="ARBA" id="ARBA00022806"/>
    </source>
</evidence>
<dbReference type="Pfam" id="PF13086">
    <property type="entry name" value="AAA_11"/>
    <property type="match status" value="2"/>
</dbReference>
<gene>
    <name evidence="25" type="ORF">Syun_025901</name>
</gene>
<evidence type="ECO:0000256" key="9">
    <source>
        <dbReference type="ARBA" id="ARBA00022741"/>
    </source>
</evidence>
<organism evidence="25 26">
    <name type="scientific">Stephania yunnanensis</name>
    <dbReference type="NCBI Taxonomy" id="152371"/>
    <lineage>
        <taxon>Eukaryota</taxon>
        <taxon>Viridiplantae</taxon>
        <taxon>Streptophyta</taxon>
        <taxon>Embryophyta</taxon>
        <taxon>Tracheophyta</taxon>
        <taxon>Spermatophyta</taxon>
        <taxon>Magnoliopsida</taxon>
        <taxon>Ranunculales</taxon>
        <taxon>Menispermaceae</taxon>
        <taxon>Menispermoideae</taxon>
        <taxon>Cissampelideae</taxon>
        <taxon>Stephania</taxon>
    </lineage>
</organism>
<evidence type="ECO:0000313" key="26">
    <source>
        <dbReference type="Proteomes" id="UP001420932"/>
    </source>
</evidence>
<evidence type="ECO:0000256" key="17">
    <source>
        <dbReference type="ARBA" id="ARBA00023204"/>
    </source>
</evidence>
<dbReference type="InterPro" id="IPR027417">
    <property type="entry name" value="P-loop_NTPase"/>
</dbReference>
<keyword evidence="5" id="KW-0004">4Fe-4S</keyword>
<evidence type="ECO:0000256" key="11">
    <source>
        <dbReference type="ARBA" id="ARBA00022801"/>
    </source>
</evidence>
<dbReference type="GO" id="GO:0005634">
    <property type="term" value="C:nucleus"/>
    <property type="evidence" value="ECO:0007669"/>
    <property type="project" value="UniProtKB-SubCell"/>
</dbReference>
<keyword evidence="19" id="KW-0511">Multifunctional enzyme</keyword>
<dbReference type="GO" id="GO:0003677">
    <property type="term" value="F:DNA binding"/>
    <property type="evidence" value="ECO:0007669"/>
    <property type="project" value="UniProtKB-KW"/>
</dbReference>
<dbReference type="InterPro" id="IPR047187">
    <property type="entry name" value="SF1_C_Upf1"/>
</dbReference>
<evidence type="ECO:0000256" key="14">
    <source>
        <dbReference type="ARBA" id="ARBA00023004"/>
    </source>
</evidence>
<keyword evidence="15" id="KW-0411">Iron-sulfur</keyword>
<comment type="catalytic activity">
    <reaction evidence="20">
        <text>ATP + H2O = ADP + phosphate + H(+)</text>
        <dbReference type="Rhea" id="RHEA:13065"/>
        <dbReference type="ChEBI" id="CHEBI:15377"/>
        <dbReference type="ChEBI" id="CHEBI:15378"/>
        <dbReference type="ChEBI" id="CHEBI:30616"/>
        <dbReference type="ChEBI" id="CHEBI:43474"/>
        <dbReference type="ChEBI" id="CHEBI:456216"/>
        <dbReference type="EC" id="3.6.4.12"/>
    </reaction>
</comment>
<comment type="cofactor">
    <cofactor evidence="1">
        <name>[4Fe-4S] cluster</name>
        <dbReference type="ChEBI" id="CHEBI:49883"/>
    </cofactor>
</comment>